<feature type="signal peptide" evidence="2">
    <location>
        <begin position="1"/>
        <end position="17"/>
    </location>
</feature>
<keyword evidence="4" id="KW-1185">Reference proteome</keyword>
<dbReference type="RefSeq" id="XP_025403416.1">
    <property type="nucleotide sequence ID" value="XM_025547731.1"/>
</dbReference>
<dbReference type="GeneID" id="37069968"/>
<proteinExistence type="predicted"/>
<evidence type="ECO:0000313" key="4">
    <source>
        <dbReference type="Proteomes" id="UP000247233"/>
    </source>
</evidence>
<accession>A0A317WX98</accession>
<evidence type="ECO:0000256" key="2">
    <source>
        <dbReference type="SAM" id="SignalP"/>
    </source>
</evidence>
<reference evidence="3 4" key="1">
    <citation type="submission" date="2016-12" db="EMBL/GenBank/DDBJ databases">
        <title>The genomes of Aspergillus section Nigri reveals drivers in fungal speciation.</title>
        <authorList>
            <consortium name="DOE Joint Genome Institute"/>
            <person name="Vesth T.C."/>
            <person name="Nybo J."/>
            <person name="Theobald S."/>
            <person name="Brandl J."/>
            <person name="Frisvad J.C."/>
            <person name="Nielsen K.F."/>
            <person name="Lyhne E.K."/>
            <person name="Kogle M.E."/>
            <person name="Kuo A."/>
            <person name="Riley R."/>
            <person name="Clum A."/>
            <person name="Nolan M."/>
            <person name="Lipzen A."/>
            <person name="Salamov A."/>
            <person name="Henrissat B."/>
            <person name="Wiebenga A."/>
            <person name="De Vries R.P."/>
            <person name="Grigoriev I.V."/>
            <person name="Mortensen U.H."/>
            <person name="Andersen M.R."/>
            <person name="Baker S.E."/>
        </authorList>
    </citation>
    <scope>NUCLEOTIDE SEQUENCE [LARGE SCALE GENOMIC DNA]</scope>
    <source>
        <strain evidence="3 4">CBS 117.55</strain>
    </source>
</reference>
<evidence type="ECO:0008006" key="5">
    <source>
        <dbReference type="Google" id="ProtNLM"/>
    </source>
</evidence>
<gene>
    <name evidence="3" type="ORF">BO70DRAFT_425892</name>
</gene>
<dbReference type="OrthoDB" id="4991875at2759"/>
<feature type="chain" id="PRO_5016248225" description="GPI anchored cell wall protein" evidence="2">
    <location>
        <begin position="18"/>
        <end position="254"/>
    </location>
</feature>
<keyword evidence="2" id="KW-0732">Signal</keyword>
<keyword evidence="1" id="KW-1133">Transmembrane helix</keyword>
<comment type="caution">
    <text evidence="3">The sequence shown here is derived from an EMBL/GenBank/DDBJ whole genome shotgun (WGS) entry which is preliminary data.</text>
</comment>
<protein>
    <recommendedName>
        <fullName evidence="5">GPI anchored cell wall protein</fullName>
    </recommendedName>
</protein>
<dbReference type="Proteomes" id="UP000247233">
    <property type="component" value="Unassembled WGS sequence"/>
</dbReference>
<keyword evidence="1" id="KW-0472">Membrane</keyword>
<dbReference type="EMBL" id="MSFL01000002">
    <property type="protein sequence ID" value="PWY90973.1"/>
    <property type="molecule type" value="Genomic_DNA"/>
</dbReference>
<keyword evidence="1" id="KW-0812">Transmembrane</keyword>
<dbReference type="AlphaFoldDB" id="A0A317WX98"/>
<name>A0A317WX98_9EURO</name>
<sequence length="254" mass="25434">MASIFLLTTTLLSSALASVVTITSTETVTDEQTSTVITTTTLYPTASTVAVSNITSENQLGLLDFTTNTSAANYPDYAGSVVAANSLATTIIAECTVSTCDFADRFTIIDGPSTFSLAVNETDASMSATLTFDCQITGARAAETAVCTMSQNAEYPDGQWGIVADYNTTVTVTGTNIAYSTMLITAGAEKLSLTGSGAATAGTGSRSATGSVATATASASATATSGAAAGMRGLNGVVGIVVAALGAILVGMLW</sequence>
<evidence type="ECO:0000256" key="1">
    <source>
        <dbReference type="SAM" id="Phobius"/>
    </source>
</evidence>
<organism evidence="3 4">
    <name type="scientific">Aspergillus heteromorphus CBS 117.55</name>
    <dbReference type="NCBI Taxonomy" id="1448321"/>
    <lineage>
        <taxon>Eukaryota</taxon>
        <taxon>Fungi</taxon>
        <taxon>Dikarya</taxon>
        <taxon>Ascomycota</taxon>
        <taxon>Pezizomycotina</taxon>
        <taxon>Eurotiomycetes</taxon>
        <taxon>Eurotiomycetidae</taxon>
        <taxon>Eurotiales</taxon>
        <taxon>Aspergillaceae</taxon>
        <taxon>Aspergillus</taxon>
        <taxon>Aspergillus subgen. Circumdati</taxon>
    </lineage>
</organism>
<evidence type="ECO:0000313" key="3">
    <source>
        <dbReference type="EMBL" id="PWY90973.1"/>
    </source>
</evidence>
<feature type="transmembrane region" description="Helical" evidence="1">
    <location>
        <begin position="233"/>
        <end position="253"/>
    </location>
</feature>
<dbReference type="VEuPathDB" id="FungiDB:BO70DRAFT_425892"/>